<dbReference type="PANTHER" id="PTHR46197">
    <property type="entry name" value="PROTEIN ABHD14B-LIKE"/>
    <property type="match status" value="1"/>
</dbReference>
<dbReference type="GeneTree" id="ENSGT00940000159388"/>
<keyword evidence="16" id="KW-1185">Reference proteome</keyword>
<dbReference type="RefSeq" id="XP_018593213.2">
    <property type="nucleotide sequence ID" value="XM_018737697.2"/>
</dbReference>
<dbReference type="KEGG" id="sfm:108925618"/>
<evidence type="ECO:0000256" key="11">
    <source>
        <dbReference type="ARBA" id="ARBA00043029"/>
    </source>
</evidence>
<comment type="subunit">
    <text evidence="9">May interact with TAF1.</text>
</comment>
<sequence>MMSAVQITHGFVALEDGGEQLFYRRAEPSGAPGGAGVLLLHGIRFSSENWQNIGTLEALAKAGFVAVAVDLPGLGNSKAAKAPAAIGELAPGSFLKRVAEALRLSQVVVVSPSLSGMYSLPFLFDHGALLKAYVPVAPICTEKFTAEQYHSVQTPALIVYGDQDAQLGELSLNNLKNLANHKVAVMKGAGHPCYLDNPEEWHSILLQFLRAL</sequence>
<evidence type="ECO:0000256" key="2">
    <source>
        <dbReference type="ARBA" id="ARBA00004496"/>
    </source>
</evidence>
<comment type="similarity">
    <text evidence="8">Belongs to the AB hydrolase superfamily. ABHD14 family.</text>
</comment>
<evidence type="ECO:0000256" key="7">
    <source>
        <dbReference type="ARBA" id="ARBA00023315"/>
    </source>
</evidence>
<dbReference type="SUPFAM" id="SSF53474">
    <property type="entry name" value="alpha/beta-Hydrolases"/>
    <property type="match status" value="1"/>
</dbReference>
<evidence type="ECO:0000256" key="4">
    <source>
        <dbReference type="ARBA" id="ARBA00022553"/>
    </source>
</evidence>
<evidence type="ECO:0000256" key="9">
    <source>
        <dbReference type="ARBA" id="ARBA00038705"/>
    </source>
</evidence>
<dbReference type="AlphaFoldDB" id="A0A8C9SCV0"/>
<dbReference type="Ensembl" id="ENSSFOT00015029505.2">
    <property type="protein sequence ID" value="ENSSFOP00015029171.2"/>
    <property type="gene ID" value="ENSSFOG00015018738.2"/>
</dbReference>
<keyword evidence="5" id="KW-0808">Transferase</keyword>
<comment type="subcellular location">
    <subcellularLocation>
        <location evidence="2">Cytoplasm</location>
    </subcellularLocation>
    <subcellularLocation>
        <location evidence="1">Nucleus</location>
    </subcellularLocation>
</comment>
<organism evidence="15 16">
    <name type="scientific">Scleropages formosus</name>
    <name type="common">Asian bonytongue</name>
    <name type="synonym">Osteoglossum formosum</name>
    <dbReference type="NCBI Taxonomy" id="113540"/>
    <lineage>
        <taxon>Eukaryota</taxon>
        <taxon>Metazoa</taxon>
        <taxon>Chordata</taxon>
        <taxon>Craniata</taxon>
        <taxon>Vertebrata</taxon>
        <taxon>Euteleostomi</taxon>
        <taxon>Actinopterygii</taxon>
        <taxon>Neopterygii</taxon>
        <taxon>Teleostei</taxon>
        <taxon>Osteoglossocephala</taxon>
        <taxon>Osteoglossomorpha</taxon>
        <taxon>Osteoglossiformes</taxon>
        <taxon>Osteoglossidae</taxon>
        <taxon>Scleropages</taxon>
    </lineage>
</organism>
<proteinExistence type="inferred from homology"/>
<evidence type="ECO:0000256" key="5">
    <source>
        <dbReference type="ARBA" id="ARBA00022679"/>
    </source>
</evidence>
<evidence type="ECO:0000256" key="10">
    <source>
        <dbReference type="ARBA" id="ARBA00041074"/>
    </source>
</evidence>
<keyword evidence="6" id="KW-0539">Nucleus</keyword>
<dbReference type="FunFam" id="3.40.50.1820:FF:000077">
    <property type="entry name" value="Abhydrolase domain containing 14B"/>
    <property type="match status" value="1"/>
</dbReference>
<dbReference type="PANTHER" id="PTHR46197:SF2">
    <property type="entry name" value="PROTEIN-LYSINE DEACYLASE ABHD14B-RELATED"/>
    <property type="match status" value="1"/>
</dbReference>
<dbReference type="GeneID" id="108925618"/>
<evidence type="ECO:0000313" key="16">
    <source>
        <dbReference type="Proteomes" id="UP000694397"/>
    </source>
</evidence>
<comment type="catalytic activity">
    <reaction evidence="13">
        <text>L-lysyl-[protein] + acetyl-CoA = N(6)-acetyl-L-lysyl-[protein] + CoA + H(+)</text>
        <dbReference type="Rhea" id="RHEA:45948"/>
        <dbReference type="Rhea" id="RHEA-COMP:9752"/>
        <dbReference type="Rhea" id="RHEA-COMP:10731"/>
        <dbReference type="ChEBI" id="CHEBI:15378"/>
        <dbReference type="ChEBI" id="CHEBI:29969"/>
        <dbReference type="ChEBI" id="CHEBI:57287"/>
        <dbReference type="ChEBI" id="CHEBI:57288"/>
        <dbReference type="ChEBI" id="CHEBI:61930"/>
    </reaction>
    <physiologicalReaction direction="right-to-left" evidence="13">
        <dbReference type="Rhea" id="RHEA:45950"/>
    </physiologicalReaction>
</comment>
<reference evidence="15 16" key="1">
    <citation type="submission" date="2019-04" db="EMBL/GenBank/DDBJ databases">
        <authorList>
            <consortium name="Wellcome Sanger Institute Data Sharing"/>
        </authorList>
    </citation>
    <scope>NUCLEOTIDE SEQUENCE [LARGE SCALE GENOMIC DNA]</scope>
</reference>
<dbReference type="OrthoDB" id="284184at2759"/>
<evidence type="ECO:0000256" key="8">
    <source>
        <dbReference type="ARBA" id="ARBA00037942"/>
    </source>
</evidence>
<keyword evidence="7" id="KW-0012">Acyltransferase</keyword>
<dbReference type="GO" id="GO:0016746">
    <property type="term" value="F:acyltransferase activity"/>
    <property type="evidence" value="ECO:0007669"/>
    <property type="project" value="UniProtKB-KW"/>
</dbReference>
<dbReference type="GO" id="GO:0016787">
    <property type="term" value="F:hydrolase activity"/>
    <property type="evidence" value="ECO:0007669"/>
    <property type="project" value="TreeGrafter"/>
</dbReference>
<dbReference type="Pfam" id="PF12697">
    <property type="entry name" value="Abhydrolase_6"/>
    <property type="match status" value="1"/>
</dbReference>
<accession>A0A8C9SCV0</accession>
<dbReference type="GO" id="GO:0005634">
    <property type="term" value="C:nucleus"/>
    <property type="evidence" value="ECO:0007669"/>
    <property type="project" value="UniProtKB-SubCell"/>
</dbReference>
<evidence type="ECO:0000259" key="14">
    <source>
        <dbReference type="Pfam" id="PF12697"/>
    </source>
</evidence>
<reference evidence="15" key="3">
    <citation type="submission" date="2025-09" db="UniProtKB">
        <authorList>
            <consortium name="Ensembl"/>
        </authorList>
    </citation>
    <scope>IDENTIFICATION</scope>
</reference>
<evidence type="ECO:0000256" key="13">
    <source>
        <dbReference type="ARBA" id="ARBA00049262"/>
    </source>
</evidence>
<evidence type="ECO:0000256" key="3">
    <source>
        <dbReference type="ARBA" id="ARBA00022490"/>
    </source>
</evidence>
<keyword evidence="3" id="KW-0963">Cytoplasm</keyword>
<protein>
    <recommendedName>
        <fullName evidence="10">Putative protein-lysine deacylase ABHD14B</fullName>
    </recommendedName>
    <alternativeName>
        <fullName evidence="11">Alpha/beta hydrolase domain-containing protein 14B</fullName>
    </alternativeName>
</protein>
<dbReference type="InterPro" id="IPR029058">
    <property type="entry name" value="AB_hydrolase_fold"/>
</dbReference>
<evidence type="ECO:0000313" key="15">
    <source>
        <dbReference type="Ensembl" id="ENSSFOP00015029171.2"/>
    </source>
</evidence>
<feature type="domain" description="AB hydrolase-1" evidence="14">
    <location>
        <begin position="37"/>
        <end position="132"/>
    </location>
</feature>
<dbReference type="GO" id="GO:0045944">
    <property type="term" value="P:positive regulation of transcription by RNA polymerase II"/>
    <property type="evidence" value="ECO:0007669"/>
    <property type="project" value="TreeGrafter"/>
</dbReference>
<dbReference type="Proteomes" id="UP000694397">
    <property type="component" value="Chromosome 2"/>
</dbReference>
<dbReference type="RefSeq" id="XP_018593214.2">
    <property type="nucleotide sequence ID" value="XM_018737698.2"/>
</dbReference>
<dbReference type="CTD" id="84836"/>
<comment type="function">
    <text evidence="12">Acts as an atypical protein-lysine deacetylase in vitro. Catalyzes the deacetylation of lysine residues using CoA as substrate, generating acetyl-CoA and the free amine of protein-lysine residues. Additional experiments are however required to confirm the protein-lysine deacetylase activity in vivo. Has hydrolase activity towards various surrogate p-nitrophenyl (pNp) substrates, such as pNp-butyrate, pNp-acetate and pNp-octanoate in vitro, with a strong preference for pNp-acetate. May activate transcription.</text>
</comment>
<evidence type="ECO:0000256" key="6">
    <source>
        <dbReference type="ARBA" id="ARBA00023242"/>
    </source>
</evidence>
<reference evidence="15" key="2">
    <citation type="submission" date="2025-08" db="UniProtKB">
        <authorList>
            <consortium name="Ensembl"/>
        </authorList>
    </citation>
    <scope>IDENTIFICATION</scope>
</reference>
<dbReference type="InterPro" id="IPR000073">
    <property type="entry name" value="AB_hydrolase_1"/>
</dbReference>
<gene>
    <name evidence="15" type="primary">ABHD14B</name>
    <name evidence="15" type="synonym">abhd14b</name>
</gene>
<dbReference type="Gene3D" id="3.40.50.1820">
    <property type="entry name" value="alpha/beta hydrolase"/>
    <property type="match status" value="1"/>
</dbReference>
<keyword evidence="4" id="KW-0597">Phosphoprotein</keyword>
<dbReference type="GO" id="GO:0005737">
    <property type="term" value="C:cytoplasm"/>
    <property type="evidence" value="ECO:0007669"/>
    <property type="project" value="UniProtKB-SubCell"/>
</dbReference>
<evidence type="ECO:0000256" key="12">
    <source>
        <dbReference type="ARBA" id="ARBA00045947"/>
    </source>
</evidence>
<evidence type="ECO:0000256" key="1">
    <source>
        <dbReference type="ARBA" id="ARBA00004123"/>
    </source>
</evidence>
<name>A0A8C9SCV0_SCLFO</name>